<dbReference type="PANTHER" id="PTHR43133">
    <property type="entry name" value="RNA POLYMERASE ECF-TYPE SIGMA FACTO"/>
    <property type="match status" value="1"/>
</dbReference>
<dbReference type="InterPro" id="IPR039425">
    <property type="entry name" value="RNA_pol_sigma-70-like"/>
</dbReference>
<dbReference type="OrthoDB" id="679904at2"/>
<keyword evidence="3" id="KW-0731">Sigma factor</keyword>
<evidence type="ECO:0000256" key="3">
    <source>
        <dbReference type="ARBA" id="ARBA00023082"/>
    </source>
</evidence>
<dbReference type="InterPro" id="IPR013249">
    <property type="entry name" value="RNA_pol_sigma70_r4_t2"/>
</dbReference>
<evidence type="ECO:0000259" key="5">
    <source>
        <dbReference type="Pfam" id="PF04542"/>
    </source>
</evidence>
<evidence type="ECO:0000256" key="4">
    <source>
        <dbReference type="ARBA" id="ARBA00023163"/>
    </source>
</evidence>
<dbReference type="InterPro" id="IPR013324">
    <property type="entry name" value="RNA_pol_sigma_r3/r4-like"/>
</dbReference>
<keyword evidence="2" id="KW-0805">Transcription regulation</keyword>
<sequence>MESSGNSANENSLFDLLKQGDEDAFGKIYKLYWTDLYNSAYKRLPEKERCQDIIQNVFTDLWNRRTELDLNNPTAYLHTAVRFQVLKHIARNPKGNVFAHSIEAELISPLKTDGALLEREVKILIERFIKALPEKRRKIFLLHYYEGLTTAKISTQLNISQKTVQNQLTTATHALKFKLTHMFLLLFAFIWCFIR</sequence>
<dbReference type="InterPro" id="IPR036388">
    <property type="entry name" value="WH-like_DNA-bd_sf"/>
</dbReference>
<comment type="caution">
    <text evidence="7">The sequence shown here is derived from an EMBL/GenBank/DDBJ whole genome shotgun (WGS) entry which is preliminary data.</text>
</comment>
<dbReference type="InterPro" id="IPR007627">
    <property type="entry name" value="RNA_pol_sigma70_r2"/>
</dbReference>
<accession>A0A317EW35</accession>
<dbReference type="NCBIfam" id="TIGR02937">
    <property type="entry name" value="sigma70-ECF"/>
    <property type="match status" value="1"/>
</dbReference>
<dbReference type="Proteomes" id="UP000245391">
    <property type="component" value="Unassembled WGS sequence"/>
</dbReference>
<dbReference type="GO" id="GO:0003677">
    <property type="term" value="F:DNA binding"/>
    <property type="evidence" value="ECO:0007669"/>
    <property type="project" value="InterPro"/>
</dbReference>
<evidence type="ECO:0000259" key="6">
    <source>
        <dbReference type="Pfam" id="PF08281"/>
    </source>
</evidence>
<dbReference type="InterPro" id="IPR013325">
    <property type="entry name" value="RNA_pol_sigma_r2"/>
</dbReference>
<name>A0A317EW35_9SPHI</name>
<reference evidence="8" key="1">
    <citation type="submission" date="2018-05" db="EMBL/GenBank/DDBJ databases">
        <title>Pedobacter paludis sp. nov., isolated from wetland soil.</title>
        <authorList>
            <person name="Zhang Y."/>
        </authorList>
    </citation>
    <scope>NUCLEOTIDE SEQUENCE [LARGE SCALE GENOMIC DNA]</scope>
    <source>
        <strain evidence="8">R-8</strain>
    </source>
</reference>
<dbReference type="GO" id="GO:0006352">
    <property type="term" value="P:DNA-templated transcription initiation"/>
    <property type="evidence" value="ECO:0007669"/>
    <property type="project" value="InterPro"/>
</dbReference>
<feature type="domain" description="RNA polymerase sigma-70 region 2" evidence="5">
    <location>
        <begin position="29"/>
        <end position="92"/>
    </location>
</feature>
<dbReference type="Pfam" id="PF04542">
    <property type="entry name" value="Sigma70_r2"/>
    <property type="match status" value="1"/>
</dbReference>
<dbReference type="AlphaFoldDB" id="A0A317EW35"/>
<dbReference type="PANTHER" id="PTHR43133:SF46">
    <property type="entry name" value="RNA POLYMERASE SIGMA-70 FACTOR ECF SUBFAMILY"/>
    <property type="match status" value="1"/>
</dbReference>
<evidence type="ECO:0000256" key="2">
    <source>
        <dbReference type="ARBA" id="ARBA00023015"/>
    </source>
</evidence>
<dbReference type="Gene3D" id="1.10.1740.10">
    <property type="match status" value="1"/>
</dbReference>
<dbReference type="Pfam" id="PF08281">
    <property type="entry name" value="Sigma70_r4_2"/>
    <property type="match status" value="1"/>
</dbReference>
<dbReference type="GO" id="GO:0016987">
    <property type="term" value="F:sigma factor activity"/>
    <property type="evidence" value="ECO:0007669"/>
    <property type="project" value="UniProtKB-KW"/>
</dbReference>
<dbReference type="Gene3D" id="1.10.10.10">
    <property type="entry name" value="Winged helix-like DNA-binding domain superfamily/Winged helix DNA-binding domain"/>
    <property type="match status" value="1"/>
</dbReference>
<protein>
    <submittedName>
        <fullName evidence="7">RNA polymerase subunit sigma-24</fullName>
    </submittedName>
</protein>
<gene>
    <name evidence="7" type="ORF">DF947_16780</name>
</gene>
<dbReference type="EMBL" id="QGNY01000006">
    <property type="protein sequence ID" value="PWS30745.1"/>
    <property type="molecule type" value="Genomic_DNA"/>
</dbReference>
<dbReference type="CDD" id="cd06171">
    <property type="entry name" value="Sigma70_r4"/>
    <property type="match status" value="1"/>
</dbReference>
<evidence type="ECO:0000313" key="7">
    <source>
        <dbReference type="EMBL" id="PWS30745.1"/>
    </source>
</evidence>
<comment type="similarity">
    <text evidence="1">Belongs to the sigma-70 factor family. ECF subfamily.</text>
</comment>
<dbReference type="InterPro" id="IPR014284">
    <property type="entry name" value="RNA_pol_sigma-70_dom"/>
</dbReference>
<organism evidence="7 8">
    <name type="scientific">Pedobacter paludis</name>
    <dbReference type="NCBI Taxonomy" id="2203212"/>
    <lineage>
        <taxon>Bacteria</taxon>
        <taxon>Pseudomonadati</taxon>
        <taxon>Bacteroidota</taxon>
        <taxon>Sphingobacteriia</taxon>
        <taxon>Sphingobacteriales</taxon>
        <taxon>Sphingobacteriaceae</taxon>
        <taxon>Pedobacter</taxon>
    </lineage>
</organism>
<keyword evidence="4" id="KW-0804">Transcription</keyword>
<dbReference type="SUPFAM" id="SSF88946">
    <property type="entry name" value="Sigma2 domain of RNA polymerase sigma factors"/>
    <property type="match status" value="1"/>
</dbReference>
<evidence type="ECO:0000313" key="8">
    <source>
        <dbReference type="Proteomes" id="UP000245391"/>
    </source>
</evidence>
<dbReference type="RefSeq" id="WP_109931359.1">
    <property type="nucleotide sequence ID" value="NZ_QGNY01000006.1"/>
</dbReference>
<keyword evidence="8" id="KW-1185">Reference proteome</keyword>
<feature type="domain" description="RNA polymerase sigma factor 70 region 4 type 2" evidence="6">
    <location>
        <begin position="124"/>
        <end position="169"/>
    </location>
</feature>
<proteinExistence type="inferred from homology"/>
<evidence type="ECO:0000256" key="1">
    <source>
        <dbReference type="ARBA" id="ARBA00010641"/>
    </source>
</evidence>
<dbReference type="SUPFAM" id="SSF88659">
    <property type="entry name" value="Sigma3 and sigma4 domains of RNA polymerase sigma factors"/>
    <property type="match status" value="1"/>
</dbReference>